<keyword evidence="1" id="KW-0732">Signal</keyword>
<sequence length="87" mass="9686">MFLKSLHVSFVIAIGPCYQCHVDETQAIILSSTPPHQISITSPSTLATTRTFNYNIITLCLQIFPTYFTGNVTNTGDPHLRRCGKRS</sequence>
<dbReference type="AlphaFoldDB" id="A0A396JEG4"/>
<proteinExistence type="predicted"/>
<organism evidence="2">
    <name type="scientific">Medicago truncatula</name>
    <name type="common">Barrel medic</name>
    <name type="synonym">Medicago tribuloides</name>
    <dbReference type="NCBI Taxonomy" id="3880"/>
    <lineage>
        <taxon>Eukaryota</taxon>
        <taxon>Viridiplantae</taxon>
        <taxon>Streptophyta</taxon>
        <taxon>Embryophyta</taxon>
        <taxon>Tracheophyta</taxon>
        <taxon>Spermatophyta</taxon>
        <taxon>Magnoliopsida</taxon>
        <taxon>eudicotyledons</taxon>
        <taxon>Gunneridae</taxon>
        <taxon>Pentapetalae</taxon>
        <taxon>rosids</taxon>
        <taxon>fabids</taxon>
        <taxon>Fabales</taxon>
        <taxon>Fabaceae</taxon>
        <taxon>Papilionoideae</taxon>
        <taxon>50 kb inversion clade</taxon>
        <taxon>NPAAA clade</taxon>
        <taxon>Hologalegina</taxon>
        <taxon>IRL clade</taxon>
        <taxon>Trifolieae</taxon>
        <taxon>Medicago</taxon>
    </lineage>
</organism>
<feature type="signal peptide" evidence="1">
    <location>
        <begin position="1"/>
        <end position="19"/>
    </location>
</feature>
<name>A0A396JEG4_MEDTR</name>
<feature type="chain" id="PRO_5017231694" description="Transmembrane protein" evidence="1">
    <location>
        <begin position="20"/>
        <end position="87"/>
    </location>
</feature>
<dbReference type="EMBL" id="PSQE01000002">
    <property type="protein sequence ID" value="RHN75672.1"/>
    <property type="molecule type" value="Genomic_DNA"/>
</dbReference>
<evidence type="ECO:0000256" key="1">
    <source>
        <dbReference type="SAM" id="SignalP"/>
    </source>
</evidence>
<protein>
    <recommendedName>
        <fullName evidence="3">Transmembrane protein</fullName>
    </recommendedName>
</protein>
<reference evidence="2" key="1">
    <citation type="journal article" date="2018" name="Nat. Plants">
        <title>Whole-genome landscape of Medicago truncatula symbiotic genes.</title>
        <authorList>
            <person name="Pecrix Y."/>
            <person name="Gamas P."/>
            <person name="Carrere S."/>
        </authorList>
    </citation>
    <scope>NUCLEOTIDE SEQUENCE</scope>
    <source>
        <tissue evidence="2">Leaves</tissue>
    </source>
</reference>
<dbReference type="Gramene" id="rna11909">
    <property type="protein sequence ID" value="RHN75672.1"/>
    <property type="gene ID" value="gene11909"/>
</dbReference>
<evidence type="ECO:0000313" key="2">
    <source>
        <dbReference type="EMBL" id="RHN75672.1"/>
    </source>
</evidence>
<dbReference type="Proteomes" id="UP000265566">
    <property type="component" value="Chromosome 2"/>
</dbReference>
<gene>
    <name evidence="2" type="ORF">MtrunA17_Chr2g0323791</name>
</gene>
<accession>A0A396JEG4</accession>
<evidence type="ECO:0008006" key="3">
    <source>
        <dbReference type="Google" id="ProtNLM"/>
    </source>
</evidence>
<comment type="caution">
    <text evidence="2">The sequence shown here is derived from an EMBL/GenBank/DDBJ whole genome shotgun (WGS) entry which is preliminary data.</text>
</comment>